<protein>
    <submittedName>
        <fullName evidence="7">Protein TSSC1, putative</fullName>
    </submittedName>
</protein>
<dbReference type="PROSITE" id="PS50082">
    <property type="entry name" value="WD_REPEATS_2"/>
    <property type="match status" value="1"/>
</dbReference>
<evidence type="ECO:0000313" key="8">
    <source>
        <dbReference type="Proteomes" id="UP000243200"/>
    </source>
</evidence>
<feature type="repeat" description="WD" evidence="4">
    <location>
        <begin position="324"/>
        <end position="359"/>
    </location>
</feature>
<dbReference type="Gene3D" id="2.130.10.10">
    <property type="entry name" value="YVTN repeat-like/Quinoprotein amine dehydrogenase"/>
    <property type="match status" value="1"/>
</dbReference>
<sequence>MYSGKFLKNTYSLPYKARCLSNVSNFLPKPSYNLHYFLLSSDIPFGENEIHLIEYDDTSFSIRNVEIFEHKDEIDHMVCLGMHEKKQGEKKVILCTSGFQSFDVSNGTEQMKYTCSLWQGCVNNMEGKYSDDVVVRRDPQVEEADTKIDDEVDTKIDDEVDTKTGDEASANVGDEAGANVGDEAGANVGDEASANVGDEENEVDSSFRMNGNVKRKYVCGEGKKKEPLENMCELKSSEEYVRIKNIAVDDYESEFRKIAIIDKYHYTIFEKNKNDINYILSKNVEKELNYGVFDPHHENILTVISDIHFYGYDIRNNKEIFSTYTNHKANLSSIDFNTNIPNVVITSSNDGYIKFWDLRFIKTDFFTLNIHSHWITSAHFNNFHDELLLTTSTDNTVKLHKIEYSSNLNLQKKETNYELIKTYKDHEESVYHGAWSKTDAWVFASLSYDGRCVVNSVPTEQKYKILL</sequence>
<gene>
    <name evidence="7" type="primary">PowCR01_140041500</name>
    <name evidence="7" type="ORF">POWCR01_140041500</name>
</gene>
<dbReference type="InterPro" id="IPR019775">
    <property type="entry name" value="WD40_repeat_CS"/>
</dbReference>
<comment type="similarity">
    <text evidence="1">Belongs to the WD repeat EIPR1 family.</text>
</comment>
<dbReference type="InterPro" id="IPR059104">
    <property type="entry name" value="Beta-prop_EIPR1-like"/>
</dbReference>
<dbReference type="InterPro" id="IPR015943">
    <property type="entry name" value="WD40/YVTN_repeat-like_dom_sf"/>
</dbReference>
<dbReference type="VEuPathDB" id="PlasmoDB:POWCR01_140041500"/>
<dbReference type="PROSITE" id="PS50294">
    <property type="entry name" value="WD_REPEATS_REGION"/>
    <property type="match status" value="1"/>
</dbReference>
<dbReference type="InterPro" id="IPR036322">
    <property type="entry name" value="WD40_repeat_dom_sf"/>
</dbReference>
<organism evidence="7 8">
    <name type="scientific">Plasmodium ovale</name>
    <name type="common">malaria parasite P. ovale</name>
    <dbReference type="NCBI Taxonomy" id="36330"/>
    <lineage>
        <taxon>Eukaryota</taxon>
        <taxon>Sar</taxon>
        <taxon>Alveolata</taxon>
        <taxon>Apicomplexa</taxon>
        <taxon>Aconoidasida</taxon>
        <taxon>Haemosporida</taxon>
        <taxon>Plasmodiidae</taxon>
        <taxon>Plasmodium</taxon>
        <taxon>Plasmodium (Plasmodium)</taxon>
    </lineage>
</organism>
<evidence type="ECO:0000313" key="7">
    <source>
        <dbReference type="EMBL" id="SBT82547.1"/>
    </source>
</evidence>
<evidence type="ECO:0000259" key="6">
    <source>
        <dbReference type="Pfam" id="PF23609"/>
    </source>
</evidence>
<dbReference type="AlphaFoldDB" id="A0A1C3L5D7"/>
<evidence type="ECO:0000256" key="1">
    <source>
        <dbReference type="ARBA" id="ARBA00005672"/>
    </source>
</evidence>
<dbReference type="Pfam" id="PF00400">
    <property type="entry name" value="WD40"/>
    <property type="match status" value="1"/>
</dbReference>
<feature type="region of interest" description="Disordered" evidence="5">
    <location>
        <begin position="140"/>
        <end position="206"/>
    </location>
</feature>
<dbReference type="OrthoDB" id="427795at2759"/>
<dbReference type="EMBL" id="LT594518">
    <property type="protein sequence ID" value="SBT82547.1"/>
    <property type="molecule type" value="Genomic_DNA"/>
</dbReference>
<dbReference type="GO" id="GO:0016567">
    <property type="term" value="P:protein ubiquitination"/>
    <property type="evidence" value="ECO:0007669"/>
    <property type="project" value="TreeGrafter"/>
</dbReference>
<feature type="domain" description="EIPR1-like beta-propeller" evidence="6">
    <location>
        <begin position="283"/>
        <end position="399"/>
    </location>
</feature>
<dbReference type="VEuPathDB" id="PlasmoDB:PocGH01_14047300"/>
<keyword evidence="2 4" id="KW-0853">WD repeat</keyword>
<evidence type="ECO:0000256" key="2">
    <source>
        <dbReference type="ARBA" id="ARBA00022574"/>
    </source>
</evidence>
<dbReference type="PANTHER" id="PTHR14205:SF15">
    <property type="entry name" value="EARP AND GARP COMPLEX-INTERACTING PROTEIN 1"/>
    <property type="match status" value="1"/>
</dbReference>
<dbReference type="Proteomes" id="UP000243200">
    <property type="component" value="Chromosome 14"/>
</dbReference>
<keyword evidence="3" id="KW-0677">Repeat</keyword>
<dbReference type="PROSITE" id="PS00678">
    <property type="entry name" value="WD_REPEATS_1"/>
    <property type="match status" value="1"/>
</dbReference>
<evidence type="ECO:0000256" key="4">
    <source>
        <dbReference type="PROSITE-ProRule" id="PRU00221"/>
    </source>
</evidence>
<reference evidence="7 8" key="1">
    <citation type="submission" date="2016-06" db="EMBL/GenBank/DDBJ databases">
        <authorList>
            <consortium name="Pathogen Informatics"/>
        </authorList>
    </citation>
    <scope>NUCLEOTIDE SEQUENCE [LARGE SCALE GENOMIC DNA]</scope>
    <source>
        <strain evidence="7">PowCR01</strain>
    </source>
</reference>
<dbReference type="SMART" id="SM00320">
    <property type="entry name" value="WD40"/>
    <property type="match status" value="3"/>
</dbReference>
<evidence type="ECO:0000256" key="5">
    <source>
        <dbReference type="SAM" id="MobiDB-lite"/>
    </source>
</evidence>
<dbReference type="InterPro" id="IPR040323">
    <property type="entry name" value="EIPR1"/>
</dbReference>
<evidence type="ECO:0000256" key="3">
    <source>
        <dbReference type="ARBA" id="ARBA00022737"/>
    </source>
</evidence>
<dbReference type="PANTHER" id="PTHR14205">
    <property type="entry name" value="WD-REPEAT PROTEIN"/>
    <property type="match status" value="1"/>
</dbReference>
<feature type="compositionally biased region" description="Basic and acidic residues" evidence="5">
    <location>
        <begin position="140"/>
        <end position="166"/>
    </location>
</feature>
<dbReference type="SUPFAM" id="SSF50978">
    <property type="entry name" value="WD40 repeat-like"/>
    <property type="match status" value="1"/>
</dbReference>
<dbReference type="Pfam" id="PF23609">
    <property type="entry name" value="Beta-prop_EIPR1"/>
    <property type="match status" value="1"/>
</dbReference>
<dbReference type="InterPro" id="IPR001680">
    <property type="entry name" value="WD40_rpt"/>
</dbReference>
<proteinExistence type="inferred from homology"/>
<accession>A0A1C3L5D7</accession>
<name>A0A1C3L5D7_PLAOA</name>